<proteinExistence type="predicted"/>
<gene>
    <name evidence="2" type="ORF">SAMN05421541_106407</name>
</gene>
<evidence type="ECO:0000313" key="3">
    <source>
        <dbReference type="Proteomes" id="UP000199645"/>
    </source>
</evidence>
<feature type="compositionally biased region" description="Basic and acidic residues" evidence="1">
    <location>
        <begin position="95"/>
        <end position="112"/>
    </location>
</feature>
<feature type="compositionally biased region" description="Basic residues" evidence="1">
    <location>
        <begin position="1"/>
        <end position="46"/>
    </location>
</feature>
<feature type="compositionally biased region" description="Low complexity" evidence="1">
    <location>
        <begin position="266"/>
        <end position="283"/>
    </location>
</feature>
<feature type="compositionally biased region" description="Basic residues" evidence="1">
    <location>
        <begin position="295"/>
        <end position="305"/>
    </location>
</feature>
<organism evidence="2 3">
    <name type="scientific">Actinoplanes philippinensis</name>
    <dbReference type="NCBI Taxonomy" id="35752"/>
    <lineage>
        <taxon>Bacteria</taxon>
        <taxon>Bacillati</taxon>
        <taxon>Actinomycetota</taxon>
        <taxon>Actinomycetes</taxon>
        <taxon>Micromonosporales</taxon>
        <taxon>Micromonosporaceae</taxon>
        <taxon>Actinoplanes</taxon>
    </lineage>
</organism>
<dbReference type="STRING" id="35752.SAMN05421541_106407"/>
<feature type="compositionally biased region" description="Low complexity" evidence="1">
    <location>
        <begin position="324"/>
        <end position="336"/>
    </location>
</feature>
<evidence type="ECO:0000256" key="1">
    <source>
        <dbReference type="SAM" id="MobiDB-lite"/>
    </source>
</evidence>
<dbReference type="EMBL" id="FONV01000006">
    <property type="protein sequence ID" value="SFF14867.1"/>
    <property type="molecule type" value="Genomic_DNA"/>
</dbReference>
<accession>A0A1I2GD61</accession>
<protein>
    <submittedName>
        <fullName evidence="2">Uncharacterized protein</fullName>
    </submittedName>
</protein>
<feature type="region of interest" description="Disordered" evidence="1">
    <location>
        <begin position="1"/>
        <end position="230"/>
    </location>
</feature>
<feature type="compositionally biased region" description="Basic residues" evidence="1">
    <location>
        <begin position="113"/>
        <end position="122"/>
    </location>
</feature>
<feature type="compositionally biased region" description="Basic and acidic residues" evidence="1">
    <location>
        <begin position="199"/>
        <end position="215"/>
    </location>
</feature>
<feature type="compositionally biased region" description="Basic residues" evidence="1">
    <location>
        <begin position="172"/>
        <end position="198"/>
    </location>
</feature>
<feature type="compositionally biased region" description="Basic and acidic residues" evidence="1">
    <location>
        <begin position="155"/>
        <end position="171"/>
    </location>
</feature>
<evidence type="ECO:0000313" key="2">
    <source>
        <dbReference type="EMBL" id="SFF14867.1"/>
    </source>
</evidence>
<keyword evidence="3" id="KW-1185">Reference proteome</keyword>
<reference evidence="2 3" key="1">
    <citation type="submission" date="2016-10" db="EMBL/GenBank/DDBJ databases">
        <authorList>
            <person name="de Groot N.N."/>
        </authorList>
    </citation>
    <scope>NUCLEOTIDE SEQUENCE [LARGE SCALE GENOMIC DNA]</scope>
    <source>
        <strain evidence="2 3">DSM 43019</strain>
    </source>
</reference>
<dbReference type="AlphaFoldDB" id="A0A1I2GD61"/>
<dbReference type="Proteomes" id="UP000199645">
    <property type="component" value="Unassembled WGS sequence"/>
</dbReference>
<feature type="region of interest" description="Disordered" evidence="1">
    <location>
        <begin position="249"/>
        <end position="343"/>
    </location>
</feature>
<sequence length="343" mass="38429">MRHGQGRDHRRRRDRRQHRLPSGRGGRTRRRAPGPRRARRRLHLQGRGRCPGTVLRPDQHRAGRPQPGRFRAVRRAPGAGDRPAPGRLPVPAVDARGRDVVRGRRAPPERAGRRQPHDRRRRGEGAVPADRHRRAAGGRLVTGRRALHPGVGGARLRDRRPAARRDGADRGHGHRHRHGRRRGPYGAHRPRPDRRRRGDLRGRRLVRGDRRDGRRGPAGHPAAPADHLHRADAGADRGRAVHHRFRVDLLLPPGGPWSADGHVRPGRGARLPPRVLRRVAAPLRRGDGPPGAGPARRRPVRRVGRAVRGEPRPQRDHRPVRELSSTPPASPATASCRRPRSAR</sequence>
<name>A0A1I2GD61_9ACTN</name>
<feature type="compositionally biased region" description="Basic and acidic residues" evidence="1">
    <location>
        <begin position="307"/>
        <end position="321"/>
    </location>
</feature>